<comment type="caution">
    <text evidence="1">The sequence shown here is derived from an EMBL/GenBank/DDBJ whole genome shotgun (WGS) entry which is preliminary data.</text>
</comment>
<dbReference type="AlphaFoldDB" id="A0AB73LND8"/>
<gene>
    <name evidence="1" type="ORF">BWD14_06125</name>
</gene>
<sequence>MSFLLLYQKDQAAPGFGIGSYKSGCKRDSYIKSEEEKDSRQRKEFAVRIIANRAGLREFKDSIYKGGVRVIRNRIHRKYNDKKGIYLRNTDKIFSLILVAIPG</sequence>
<protein>
    <submittedName>
        <fullName evidence="1">Uncharacterized protein</fullName>
    </submittedName>
</protein>
<dbReference type="Proteomes" id="UP000189337">
    <property type="component" value="Unassembled WGS sequence"/>
</dbReference>
<proteinExistence type="predicted"/>
<name>A0AB73LND8_9LEPT</name>
<dbReference type="EMBL" id="MTSU01000004">
    <property type="protein sequence ID" value="ONF93640.1"/>
    <property type="molecule type" value="Genomic_DNA"/>
</dbReference>
<evidence type="ECO:0000313" key="2">
    <source>
        <dbReference type="Proteomes" id="UP000189337"/>
    </source>
</evidence>
<accession>A0AB73LND8</accession>
<organism evidence="1 2">
    <name type="scientific">Leptospira santarosai</name>
    <dbReference type="NCBI Taxonomy" id="28183"/>
    <lineage>
        <taxon>Bacteria</taxon>
        <taxon>Pseudomonadati</taxon>
        <taxon>Spirochaetota</taxon>
        <taxon>Spirochaetia</taxon>
        <taxon>Leptospirales</taxon>
        <taxon>Leptospiraceae</taxon>
        <taxon>Leptospira</taxon>
    </lineage>
</organism>
<reference evidence="1 2" key="1">
    <citation type="submission" date="2017-01" db="EMBL/GenBank/DDBJ databases">
        <title>Comparative genomic analysis of Brazilian Leptospira santarosai.</title>
        <authorList>
            <person name="Moreno L.Z."/>
            <person name="Miraglia F."/>
            <person name="Kremer F.S."/>
            <person name="Eslabao M.R."/>
            <person name="Lilenbaum W."/>
            <person name="Dellagostin O.A."/>
            <person name="Moreno A.M."/>
        </authorList>
    </citation>
    <scope>NUCLEOTIDE SEQUENCE [LARGE SCALE GENOMIC DNA]</scope>
    <source>
        <strain evidence="1 2">M52/8-19</strain>
    </source>
</reference>
<evidence type="ECO:0000313" key="1">
    <source>
        <dbReference type="EMBL" id="ONF93640.1"/>
    </source>
</evidence>